<protein>
    <submittedName>
        <fullName evidence="2">Uncharacterized protein</fullName>
    </submittedName>
</protein>
<dbReference type="AlphaFoldDB" id="A0AAE1A8Q6"/>
<feature type="region of interest" description="Disordered" evidence="1">
    <location>
        <begin position="653"/>
        <end position="679"/>
    </location>
</feature>
<feature type="region of interest" description="Disordered" evidence="1">
    <location>
        <begin position="274"/>
        <end position="297"/>
    </location>
</feature>
<feature type="compositionally biased region" description="Low complexity" evidence="1">
    <location>
        <begin position="274"/>
        <end position="291"/>
    </location>
</feature>
<evidence type="ECO:0000313" key="2">
    <source>
        <dbReference type="EMBL" id="KAK3783379.1"/>
    </source>
</evidence>
<feature type="region of interest" description="Disordered" evidence="1">
    <location>
        <begin position="79"/>
        <end position="159"/>
    </location>
</feature>
<feature type="compositionally biased region" description="Basic and acidic residues" evidence="1">
    <location>
        <begin position="669"/>
        <end position="679"/>
    </location>
</feature>
<feature type="compositionally biased region" description="Basic and acidic residues" evidence="1">
    <location>
        <begin position="140"/>
        <end position="152"/>
    </location>
</feature>
<feature type="region of interest" description="Disordered" evidence="1">
    <location>
        <begin position="357"/>
        <end position="429"/>
    </location>
</feature>
<dbReference type="EMBL" id="JAWDGP010002415">
    <property type="protein sequence ID" value="KAK3783379.1"/>
    <property type="molecule type" value="Genomic_DNA"/>
</dbReference>
<evidence type="ECO:0000313" key="3">
    <source>
        <dbReference type="Proteomes" id="UP001283361"/>
    </source>
</evidence>
<comment type="caution">
    <text evidence="2">The sequence shown here is derived from an EMBL/GenBank/DDBJ whole genome shotgun (WGS) entry which is preliminary data.</text>
</comment>
<name>A0AAE1A8Q6_9GAST</name>
<feature type="compositionally biased region" description="Polar residues" evidence="1">
    <location>
        <begin position="653"/>
        <end position="665"/>
    </location>
</feature>
<sequence length="772" mass="85285">MSTFRIDQLLSISITILSADELNSEVTGQQDLGWWSLCGAHKGRPEVVVVACKIWGNFYKPAKLKSRLQLRYQEDGGFSEIMEDNSTGNFTNGGRTSRDTVRESPMRSSPPHQGAPSSAPPRSENDRKRPGTGSLEGDDACAKRVRREDSADPSRLGHQYPELQFVRRLSPEKIAPPPLRPDFVLLRAENARYQTAARLSSNEGVLPGVHHPGILPQGLDMVKVPGGMRNPQSLAPPPQLSGFLPTPRQMNGFRPIGEKEFSPLEVRHLACHGQQYHQPHSGNQQQQQRQQQPRKCTCGGCGNQLRQGHRQHHEYLQQKQHQHQDRASIREIHNSKHQSSLKNPMFRISSIIAEELQRDDENDSRENPKIYRREDPDSKTWTRRCTHARCTRSHYLNNVQTPSPPSADLAARRESAQQHPTHPNGYIPRGVVVPRLEESGVSNLPRQYHNRFGQHPQEEIHRDSRELRSRRPSGSAQHQGLSPEISGCSMPGAVRHDAARGSPPGLPRAHPSVRGASSPQTSAQHHRPSRDANEYLARSEAQTPRDVPGLVRHSPPGCFPSRVPGPHLPPAMNSSEAPPPSHQAPLSDAHTATPLHNILLPSHHPLSHLSPTRVPVYNGRTPDQDQPQDLSYKGRSVDITSVTTKSFSKLLQDSSQNGYTSSANSLRHKTGEANPRVKTEPEVAGDIRTINPAMSADRVSPSSFHKLSPYIAASPGNLGPAVLAESQPLNLTVTDRLKRGFYSTPSSPEIRGQVKTSGRGTGLRCAPGSNTP</sequence>
<feature type="compositionally biased region" description="Low complexity" evidence="1">
    <location>
        <begin position="599"/>
        <end position="611"/>
    </location>
</feature>
<keyword evidence="3" id="KW-1185">Reference proteome</keyword>
<evidence type="ECO:0000256" key="1">
    <source>
        <dbReference type="SAM" id="MobiDB-lite"/>
    </source>
</evidence>
<feature type="compositionally biased region" description="Basic and acidic residues" evidence="1">
    <location>
        <begin position="96"/>
        <end position="105"/>
    </location>
</feature>
<dbReference type="Proteomes" id="UP001283361">
    <property type="component" value="Unassembled WGS sequence"/>
</dbReference>
<gene>
    <name evidence="2" type="ORF">RRG08_047085</name>
</gene>
<organism evidence="2 3">
    <name type="scientific">Elysia crispata</name>
    <name type="common">lettuce slug</name>
    <dbReference type="NCBI Taxonomy" id="231223"/>
    <lineage>
        <taxon>Eukaryota</taxon>
        <taxon>Metazoa</taxon>
        <taxon>Spiralia</taxon>
        <taxon>Lophotrochozoa</taxon>
        <taxon>Mollusca</taxon>
        <taxon>Gastropoda</taxon>
        <taxon>Heterobranchia</taxon>
        <taxon>Euthyneura</taxon>
        <taxon>Panpulmonata</taxon>
        <taxon>Sacoglossa</taxon>
        <taxon>Placobranchoidea</taxon>
        <taxon>Plakobranchidae</taxon>
        <taxon>Elysia</taxon>
    </lineage>
</organism>
<feature type="compositionally biased region" description="Basic residues" evidence="1">
    <location>
        <begin position="381"/>
        <end position="392"/>
    </location>
</feature>
<feature type="compositionally biased region" description="Polar residues" evidence="1">
    <location>
        <begin position="84"/>
        <end position="95"/>
    </location>
</feature>
<feature type="compositionally biased region" description="Basic and acidic residues" evidence="1">
    <location>
        <begin position="456"/>
        <end position="469"/>
    </location>
</feature>
<feature type="compositionally biased region" description="Basic and acidic residues" evidence="1">
    <location>
        <begin position="364"/>
        <end position="380"/>
    </location>
</feature>
<reference evidence="2" key="1">
    <citation type="journal article" date="2023" name="G3 (Bethesda)">
        <title>A reference genome for the long-term kleptoplast-retaining sea slug Elysia crispata morphotype clarki.</title>
        <authorList>
            <person name="Eastman K.E."/>
            <person name="Pendleton A.L."/>
            <person name="Shaikh M.A."/>
            <person name="Suttiyut T."/>
            <person name="Ogas R."/>
            <person name="Tomko P."/>
            <person name="Gavelis G."/>
            <person name="Widhalm J.R."/>
            <person name="Wisecaver J.H."/>
        </authorList>
    </citation>
    <scope>NUCLEOTIDE SEQUENCE</scope>
    <source>
        <strain evidence="2">ECLA1</strain>
    </source>
</reference>
<feature type="region of interest" description="Disordered" evidence="1">
    <location>
        <begin position="740"/>
        <end position="772"/>
    </location>
</feature>
<feature type="region of interest" description="Disordered" evidence="1">
    <location>
        <begin position="441"/>
        <end position="636"/>
    </location>
</feature>
<proteinExistence type="predicted"/>
<accession>A0AAE1A8Q6</accession>